<gene>
    <name evidence="2" type="ORF">PS467_34270</name>
</gene>
<dbReference type="Pfam" id="PF02780">
    <property type="entry name" value="Transketolase_C"/>
    <property type="match status" value="1"/>
</dbReference>
<dbReference type="InterPro" id="IPR033248">
    <property type="entry name" value="Transketolase_C"/>
</dbReference>
<dbReference type="RefSeq" id="WP_311038460.1">
    <property type="nucleotide sequence ID" value="NZ_CP117522.1"/>
</dbReference>
<dbReference type="Proteomes" id="UP001305606">
    <property type="component" value="Chromosome"/>
</dbReference>
<dbReference type="EMBL" id="CP117522">
    <property type="protein sequence ID" value="WNF00029.1"/>
    <property type="molecule type" value="Genomic_DNA"/>
</dbReference>
<dbReference type="InterPro" id="IPR029061">
    <property type="entry name" value="THDP-binding"/>
</dbReference>
<dbReference type="SUPFAM" id="SSF52518">
    <property type="entry name" value="Thiamin diphosphate-binding fold (THDP-binding)"/>
    <property type="match status" value="1"/>
</dbReference>
<sequence length="319" mass="33769">MNRPVATRTAYRDHLIQLMRTDPRVVCVDTDTGLFAGADFGPAAERYLNLGIAEQNAMGVAAGLAASGWRPYVNTMAAFAASRAVESVKIDIAYNGLPVCVVATHGGVAAGHLGPTHHALEDLAVMRTLPNMTVLVPGDAAATVSLLEQVRHRSGPAYVRLGRKATQPLPRTDGEPVVGELQQMRSGDDVVIVATGPLPTLRSLAAADALHHHEDIHVSVVQAHTLKPFDPAALLHTVLTARLVVTVEEHWRTGGLGSTVAEVLADACGPPLVRLGFPDGFGHTPGTQEQLLDAVGLTAAGIADHIRRALRTDRRRTTV</sequence>
<evidence type="ECO:0000313" key="3">
    <source>
        <dbReference type="Proteomes" id="UP001305606"/>
    </source>
</evidence>
<keyword evidence="3" id="KW-1185">Reference proteome</keyword>
<dbReference type="PANTHER" id="PTHR43825:SF5">
    <property type="entry name" value="HYPOTHETICAL TRANSKETOLASE FAMILY PROTEIN"/>
    <property type="match status" value="1"/>
</dbReference>
<protein>
    <submittedName>
        <fullName evidence="2">Transketolase C-terminal domain-containing protein</fullName>
    </submittedName>
</protein>
<name>A0ABY9V5F7_9ACTN</name>
<accession>A0ABY9V5F7</accession>
<dbReference type="InterPro" id="IPR051157">
    <property type="entry name" value="PDH/Transketolase"/>
</dbReference>
<feature type="domain" description="Transketolase-like pyrimidine-binding" evidence="1">
    <location>
        <begin position="5"/>
        <end position="169"/>
    </location>
</feature>
<proteinExistence type="predicted"/>
<dbReference type="Gene3D" id="3.40.50.920">
    <property type="match status" value="1"/>
</dbReference>
<organism evidence="2 3">
    <name type="scientific">Streptomyces luomodiensis</name>
    <dbReference type="NCBI Taxonomy" id="3026192"/>
    <lineage>
        <taxon>Bacteria</taxon>
        <taxon>Bacillati</taxon>
        <taxon>Actinomycetota</taxon>
        <taxon>Actinomycetes</taxon>
        <taxon>Kitasatosporales</taxon>
        <taxon>Streptomycetaceae</taxon>
        <taxon>Streptomyces</taxon>
    </lineage>
</organism>
<dbReference type="SMART" id="SM00861">
    <property type="entry name" value="Transket_pyr"/>
    <property type="match status" value="1"/>
</dbReference>
<dbReference type="InterPro" id="IPR009014">
    <property type="entry name" value="Transketo_C/PFOR_II"/>
</dbReference>
<dbReference type="CDD" id="cd07033">
    <property type="entry name" value="TPP_PYR_DXS_TK_like"/>
    <property type="match status" value="1"/>
</dbReference>
<dbReference type="InterPro" id="IPR005475">
    <property type="entry name" value="Transketolase-like_Pyr-bd"/>
</dbReference>
<evidence type="ECO:0000313" key="2">
    <source>
        <dbReference type="EMBL" id="WNF00029.1"/>
    </source>
</evidence>
<evidence type="ECO:0000259" key="1">
    <source>
        <dbReference type="SMART" id="SM00861"/>
    </source>
</evidence>
<dbReference type="Pfam" id="PF02779">
    <property type="entry name" value="Transket_pyr"/>
    <property type="match status" value="1"/>
</dbReference>
<reference evidence="2 3" key="1">
    <citation type="submission" date="2023-02" db="EMBL/GenBank/DDBJ databases">
        <title>Streptomyces sp. SCA4-21 with antifungal activity against Fusarium oxysporum f. sp. cubense, Streptomyces sp. SCA2-17 with antifungal activity against Fusarium oxysporum f. sp. cubense.</title>
        <authorList>
            <person name="Qi D."/>
        </authorList>
    </citation>
    <scope>NUCLEOTIDE SEQUENCE [LARGE SCALE GENOMIC DNA]</scope>
    <source>
        <strain evidence="2 3">SCA4-21</strain>
    </source>
</reference>
<dbReference type="Gene3D" id="3.40.50.970">
    <property type="match status" value="1"/>
</dbReference>
<dbReference type="SUPFAM" id="SSF52922">
    <property type="entry name" value="TK C-terminal domain-like"/>
    <property type="match status" value="1"/>
</dbReference>
<dbReference type="PANTHER" id="PTHR43825">
    <property type="entry name" value="PYRUVATE DEHYDROGENASE E1 COMPONENT"/>
    <property type="match status" value="1"/>
</dbReference>